<keyword evidence="1" id="KW-0472">Membrane</keyword>
<organism evidence="2 3">
    <name type="scientific">Paracoccus caeni</name>
    <dbReference type="NCBI Taxonomy" id="657651"/>
    <lineage>
        <taxon>Bacteria</taxon>
        <taxon>Pseudomonadati</taxon>
        <taxon>Pseudomonadota</taxon>
        <taxon>Alphaproteobacteria</taxon>
        <taxon>Rhodobacterales</taxon>
        <taxon>Paracoccaceae</taxon>
        <taxon>Paracoccus</taxon>
    </lineage>
</organism>
<feature type="transmembrane region" description="Helical" evidence="1">
    <location>
        <begin position="121"/>
        <end position="144"/>
    </location>
</feature>
<sequence>MLEIFVDFLQTLKIFLLPCFIMIAAFVMTLMVMSADPIGYSPKLGIVTLIAIGAFCLLWSAVNFHRKILLSAQIGWVPPVHFREMLSYGIMCIPFLLILGALLFFAGTLATHIVPFGMPGWWYWASAYMLAVYLVVTILSLYLFSQLPGLAIGEHLQQVFRRGSGARGTLALIAVIVMVAGITATTTEDILLSVLFPDTDHLPSKMLLVALAGYRLLWLMVSVIIQLSLVTTLYGYYGKGRPLR</sequence>
<dbReference type="EMBL" id="JAEPRQ010000005">
    <property type="protein sequence ID" value="MBK4216942.1"/>
    <property type="molecule type" value="Genomic_DNA"/>
</dbReference>
<dbReference type="AlphaFoldDB" id="A0A934SFI4"/>
<evidence type="ECO:0000256" key="1">
    <source>
        <dbReference type="SAM" id="Phobius"/>
    </source>
</evidence>
<comment type="caution">
    <text evidence="2">The sequence shown here is derived from an EMBL/GenBank/DDBJ whole genome shotgun (WGS) entry which is preliminary data.</text>
</comment>
<dbReference type="RefSeq" id="WP_200687342.1">
    <property type="nucleotide sequence ID" value="NZ_JAEPRQ010000005.1"/>
</dbReference>
<name>A0A934SFI4_9RHOB</name>
<feature type="transmembrane region" description="Helical" evidence="1">
    <location>
        <begin position="216"/>
        <end position="237"/>
    </location>
</feature>
<dbReference type="Proteomes" id="UP000640485">
    <property type="component" value="Unassembled WGS sequence"/>
</dbReference>
<keyword evidence="1" id="KW-1133">Transmembrane helix</keyword>
<feature type="transmembrane region" description="Helical" evidence="1">
    <location>
        <begin position="85"/>
        <end position="109"/>
    </location>
</feature>
<accession>A0A934SFI4</accession>
<keyword evidence="3" id="KW-1185">Reference proteome</keyword>
<reference evidence="2" key="1">
    <citation type="submission" date="2021-01" db="EMBL/GenBank/DDBJ databases">
        <title>Paracoccus amoyensis sp. nov., isolated from the surface seawater along the coast of Xiamen Island, China.</title>
        <authorList>
            <person name="Lyu L."/>
        </authorList>
    </citation>
    <scope>NUCLEOTIDE SEQUENCE</scope>
    <source>
        <strain evidence="2">MJ17</strain>
    </source>
</reference>
<proteinExistence type="predicted"/>
<protein>
    <submittedName>
        <fullName evidence="2">Uncharacterized protein</fullName>
    </submittedName>
</protein>
<feature type="transmembrane region" description="Helical" evidence="1">
    <location>
        <begin position="170"/>
        <end position="196"/>
    </location>
</feature>
<feature type="transmembrane region" description="Helical" evidence="1">
    <location>
        <begin position="44"/>
        <end position="64"/>
    </location>
</feature>
<evidence type="ECO:0000313" key="2">
    <source>
        <dbReference type="EMBL" id="MBK4216942.1"/>
    </source>
</evidence>
<feature type="transmembrane region" description="Helical" evidence="1">
    <location>
        <begin position="12"/>
        <end position="32"/>
    </location>
</feature>
<evidence type="ECO:0000313" key="3">
    <source>
        <dbReference type="Proteomes" id="UP000640485"/>
    </source>
</evidence>
<keyword evidence="1" id="KW-0812">Transmembrane</keyword>
<gene>
    <name evidence="2" type="ORF">JJJ17_13475</name>
</gene>